<comment type="caution">
    <text evidence="2">The sequence shown here is derived from an EMBL/GenBank/DDBJ whole genome shotgun (WGS) entry which is preliminary data.</text>
</comment>
<evidence type="ECO:0000313" key="5">
    <source>
        <dbReference type="Proteomes" id="UP000093694"/>
    </source>
</evidence>
<dbReference type="AlphaFoldDB" id="A0A166RVG0"/>
<feature type="domain" description="DUF6385" evidence="1">
    <location>
        <begin position="198"/>
        <end position="273"/>
    </location>
</feature>
<reference evidence="3 5" key="2">
    <citation type="journal article" date="2016" name="Front. Microbiol.">
        <title>Industrial Acetogenic Biocatalysts: A Comparative Metabolic and Genomic Analysis.</title>
        <authorList>
            <person name="Bengelsdorf F."/>
            <person name="Poehlein A."/>
            <person name="Sonja S."/>
            <person name="Erz C."/>
            <person name="Hummel T."/>
            <person name="Hoffmeister S."/>
            <person name="Daniel R."/>
            <person name="Durre P."/>
        </authorList>
    </citation>
    <scope>NUCLEOTIDE SEQUENCE [LARGE SCALE GENOMIC DNA]</scope>
    <source>
        <strain evidence="3 5">PTA-10522</strain>
    </source>
</reference>
<evidence type="ECO:0000313" key="3">
    <source>
        <dbReference type="EMBL" id="OBR90567.1"/>
    </source>
</evidence>
<organism evidence="2 4">
    <name type="scientific">Clostridium coskatii</name>
    <dbReference type="NCBI Taxonomy" id="1705578"/>
    <lineage>
        <taxon>Bacteria</taxon>
        <taxon>Bacillati</taxon>
        <taxon>Bacillota</taxon>
        <taxon>Clostridia</taxon>
        <taxon>Eubacteriales</taxon>
        <taxon>Clostridiaceae</taxon>
        <taxon>Clostridium</taxon>
    </lineage>
</organism>
<reference evidence="2 4" key="1">
    <citation type="journal article" date="2015" name="Biotechnol. Bioeng.">
        <title>Genome sequence and phenotypic characterization of Caulobacter segnis.</title>
        <authorList>
            <person name="Patel S."/>
            <person name="Fletcher B."/>
            <person name="Scott D.C."/>
            <person name="Ely B."/>
        </authorList>
    </citation>
    <scope>NUCLEOTIDE SEQUENCE [LARGE SCALE GENOMIC DNA]</scope>
    <source>
        <strain evidence="2 4">PS02</strain>
    </source>
</reference>
<dbReference type="Proteomes" id="UP000077384">
    <property type="component" value="Unassembled WGS sequence"/>
</dbReference>
<dbReference type="EMBL" id="LITQ01000027">
    <property type="protein sequence ID" value="OAA91140.1"/>
    <property type="molecule type" value="Genomic_DNA"/>
</dbReference>
<evidence type="ECO:0000313" key="2">
    <source>
        <dbReference type="EMBL" id="OAA91140.1"/>
    </source>
</evidence>
<gene>
    <name evidence="3" type="ORF">CLCOS_39320</name>
    <name evidence="2" type="ORF">WX73_01831</name>
</gene>
<evidence type="ECO:0000313" key="4">
    <source>
        <dbReference type="Proteomes" id="UP000077384"/>
    </source>
</evidence>
<proteinExistence type="predicted"/>
<name>A0A166RVG0_9CLOT</name>
<dbReference type="Proteomes" id="UP000093694">
    <property type="component" value="Unassembled WGS sequence"/>
</dbReference>
<dbReference type="RefSeq" id="WP_063601889.1">
    <property type="nucleotide sequence ID" value="NZ_LITQ01000027.1"/>
</dbReference>
<protein>
    <recommendedName>
        <fullName evidence="1">DUF6385 domain-containing protein</fullName>
    </recommendedName>
</protein>
<accession>A0A166RVG0</accession>
<evidence type="ECO:0000259" key="1">
    <source>
        <dbReference type="Pfam" id="PF19912"/>
    </source>
</evidence>
<dbReference type="EMBL" id="LROR01000089">
    <property type="protein sequence ID" value="OBR90567.1"/>
    <property type="molecule type" value="Genomic_DNA"/>
</dbReference>
<dbReference type="InterPro" id="IPR045965">
    <property type="entry name" value="DUF6385"/>
</dbReference>
<dbReference type="Pfam" id="PF19912">
    <property type="entry name" value="DUF6385"/>
    <property type="match status" value="1"/>
</dbReference>
<dbReference type="PATRIC" id="fig|1705578.3.peg.2080"/>
<sequence length="276" mass="31690">MENTSIEIPASKCFSATNLSPKNIILNTLFTGLESDKDYKGYIFFDISNWLKDFHINSIILRLYLKELKTFSLSPNLYISEVDKNICELNECSSPQTQISYTVNKDSHGSIDINIMDLFYDNNFDTIKNKLFMLSSNEKEKSLFIFGSNSTEDDKLSPKLLITCCDKQPKAIKHFMGVKEYHWTFDLYKSTVSEVVNTEDINEGTFFITNESNYPVAAAVQVSGNLVNWVTDTKVLVNPHTTNVLISRYYGKYSRLLLLCKNNAHIKVSFVFQFFK</sequence>
<keyword evidence="5" id="KW-1185">Reference proteome</keyword>